<evidence type="ECO:0000313" key="7">
    <source>
        <dbReference type="RefSeq" id="XP_055872395.1"/>
    </source>
</evidence>
<name>A0A9W2ZBJ3_BIOGL</name>
<evidence type="ECO:0000313" key="2">
    <source>
        <dbReference type="RefSeq" id="XP_055872389.1"/>
    </source>
</evidence>
<dbReference type="RefSeq" id="XP_055872391.1">
    <property type="nucleotide sequence ID" value="XM_056016416.1"/>
</dbReference>
<dbReference type="InterPro" id="IPR029063">
    <property type="entry name" value="SAM-dependent_MTases_sf"/>
</dbReference>
<gene>
    <name evidence="2 3 4 5 6 7 8 9" type="primary">LOC106056284</name>
</gene>
<dbReference type="GeneID" id="106056284"/>
<proteinExistence type="predicted"/>
<dbReference type="Proteomes" id="UP001165740">
    <property type="component" value="Chromosome 17"/>
</dbReference>
<dbReference type="OMA" id="IHRPGPM"/>
<evidence type="ECO:0000313" key="1">
    <source>
        <dbReference type="Proteomes" id="UP001165740"/>
    </source>
</evidence>
<dbReference type="Gene3D" id="3.40.50.150">
    <property type="entry name" value="Vaccinia Virus protein VP39"/>
    <property type="match status" value="1"/>
</dbReference>
<evidence type="ECO:0000313" key="5">
    <source>
        <dbReference type="RefSeq" id="XP_055872392.1"/>
    </source>
</evidence>
<dbReference type="SUPFAM" id="SSF53335">
    <property type="entry name" value="S-adenosyl-L-methionine-dependent methyltransferases"/>
    <property type="match status" value="1"/>
</dbReference>
<keyword evidence="1" id="KW-1185">Reference proteome</keyword>
<dbReference type="RefSeq" id="XP_055872395.1">
    <property type="nucleotide sequence ID" value="XM_056016420.1"/>
</dbReference>
<dbReference type="RefSeq" id="XP_055872397.1">
    <property type="nucleotide sequence ID" value="XM_056016422.1"/>
</dbReference>
<dbReference type="OrthoDB" id="10015857at2759"/>
<dbReference type="RefSeq" id="XP_055872394.1">
    <property type="nucleotide sequence ID" value="XM_056016419.1"/>
</dbReference>
<evidence type="ECO:0000313" key="9">
    <source>
        <dbReference type="RefSeq" id="XP_055872397.1"/>
    </source>
</evidence>
<sequence>MASAYMGPERHQPLAVISEGYQDKLRIPEYREDEKFSFGEEYENRLYLLLDTYLELRTTDKMIYVGDLRGSLADTIAEKFCLVHPILSVLPGHFHYAEADDGNRVVPIRLSHLGAEEFFRNLAQDTSTSKEKYDKILIEDCVRYLAEPQTLYRNMIACLAPEGKIVIIHRSVELSTLPYFEDAKTRLEKNEPPYTCIIKDLQSSRLDVTWELECLPVRMSKKKWLAMIMDKFPPHMEVLSHIERLRGLRELTEGILKYEADIMEFMDRLLFITATPCQPPAIIPSLHRNGAELMVQPQDTPLKYVMKMQAEDLTALTCEQCARGL</sequence>
<reference evidence="2 3" key="1">
    <citation type="submission" date="2025-04" db="UniProtKB">
        <authorList>
            <consortium name="RefSeq"/>
        </authorList>
    </citation>
    <scope>IDENTIFICATION</scope>
</reference>
<accession>A0A9W2ZBJ3</accession>
<evidence type="ECO:0000313" key="8">
    <source>
        <dbReference type="RefSeq" id="XP_055872396.1"/>
    </source>
</evidence>
<dbReference type="RefSeq" id="XP_055872390.1">
    <property type="nucleotide sequence ID" value="XM_056016415.1"/>
</dbReference>
<evidence type="ECO:0000313" key="4">
    <source>
        <dbReference type="RefSeq" id="XP_055872391.1"/>
    </source>
</evidence>
<dbReference type="AlphaFoldDB" id="A0A9W2ZBJ3"/>
<organism evidence="1 9">
    <name type="scientific">Biomphalaria glabrata</name>
    <name type="common">Bloodfluke planorb</name>
    <name type="synonym">Freshwater snail</name>
    <dbReference type="NCBI Taxonomy" id="6526"/>
    <lineage>
        <taxon>Eukaryota</taxon>
        <taxon>Metazoa</taxon>
        <taxon>Spiralia</taxon>
        <taxon>Lophotrochozoa</taxon>
        <taxon>Mollusca</taxon>
        <taxon>Gastropoda</taxon>
        <taxon>Heterobranchia</taxon>
        <taxon>Euthyneura</taxon>
        <taxon>Panpulmonata</taxon>
        <taxon>Hygrophila</taxon>
        <taxon>Lymnaeoidea</taxon>
        <taxon>Planorbidae</taxon>
        <taxon>Biomphalaria</taxon>
    </lineage>
</organism>
<dbReference type="RefSeq" id="XP_055872392.1">
    <property type="nucleotide sequence ID" value="XM_056016417.1"/>
</dbReference>
<evidence type="ECO:0000313" key="3">
    <source>
        <dbReference type="RefSeq" id="XP_055872390.1"/>
    </source>
</evidence>
<evidence type="ECO:0000313" key="6">
    <source>
        <dbReference type="RefSeq" id="XP_055872394.1"/>
    </source>
</evidence>
<dbReference type="RefSeq" id="XP_055872396.1">
    <property type="nucleotide sequence ID" value="XM_056016421.1"/>
</dbReference>
<protein>
    <submittedName>
        <fullName evidence="2 3">Uncharacterized protein LOC106056284</fullName>
    </submittedName>
</protein>
<dbReference type="RefSeq" id="XP_055872389.1">
    <property type="nucleotide sequence ID" value="XM_056016414.1"/>
</dbReference>